<dbReference type="EMBL" id="JAXCLA010000001">
    <property type="protein sequence ID" value="MDY0743523.1"/>
    <property type="molecule type" value="Genomic_DNA"/>
</dbReference>
<dbReference type="Pfam" id="PF01471">
    <property type="entry name" value="PG_binding_1"/>
    <property type="match status" value="1"/>
</dbReference>
<comment type="caution">
    <text evidence="8">The sequence shown here is derived from an EMBL/GenBank/DDBJ whole genome shotgun (WGS) entry which is preliminary data.</text>
</comment>
<protein>
    <recommendedName>
        <fullName evidence="3">N-acetylmuramoyl-L-alanine amidase</fullName>
        <ecNumber evidence="3">3.5.1.28</ecNumber>
    </recommendedName>
</protein>
<dbReference type="InterPro" id="IPR051206">
    <property type="entry name" value="NAMLAA_amidase_2"/>
</dbReference>
<dbReference type="InterPro" id="IPR036365">
    <property type="entry name" value="PGBD-like_sf"/>
</dbReference>
<feature type="chain" id="PRO_5047141027" description="N-acetylmuramoyl-L-alanine amidase" evidence="6">
    <location>
        <begin position="22"/>
        <end position="284"/>
    </location>
</feature>
<dbReference type="SUPFAM" id="SSF47090">
    <property type="entry name" value="PGBD-like"/>
    <property type="match status" value="1"/>
</dbReference>
<comment type="similarity">
    <text evidence="2">Belongs to the N-acetylmuramoyl-L-alanine amidase 2 family.</text>
</comment>
<evidence type="ECO:0000256" key="3">
    <source>
        <dbReference type="ARBA" id="ARBA00011901"/>
    </source>
</evidence>
<dbReference type="InterPro" id="IPR002477">
    <property type="entry name" value="Peptidoglycan-bd-like"/>
</dbReference>
<feature type="domain" description="N-acetylmuramoyl-L-alanine amidase" evidence="7">
    <location>
        <begin position="29"/>
        <end position="177"/>
    </location>
</feature>
<dbReference type="InterPro" id="IPR036366">
    <property type="entry name" value="PGBDSf"/>
</dbReference>
<comment type="catalytic activity">
    <reaction evidence="1">
        <text>Hydrolyzes the link between N-acetylmuramoyl residues and L-amino acid residues in certain cell-wall glycopeptides.</text>
        <dbReference type="EC" id="3.5.1.28"/>
    </reaction>
</comment>
<name>A0ABU5DCU0_9BURK</name>
<dbReference type="RefSeq" id="WP_320421417.1">
    <property type="nucleotide sequence ID" value="NZ_JAXCLA010000001.1"/>
</dbReference>
<evidence type="ECO:0000259" key="7">
    <source>
        <dbReference type="SMART" id="SM00644"/>
    </source>
</evidence>
<accession>A0ABU5DCU0</accession>
<gene>
    <name evidence="8" type="ORF">SNE35_03360</name>
</gene>
<keyword evidence="4 8" id="KW-0378">Hydrolase</keyword>
<evidence type="ECO:0000313" key="9">
    <source>
        <dbReference type="Proteomes" id="UP001285263"/>
    </source>
</evidence>
<dbReference type="InterPro" id="IPR036505">
    <property type="entry name" value="Amidase/PGRP_sf"/>
</dbReference>
<dbReference type="CDD" id="cd06583">
    <property type="entry name" value="PGRP"/>
    <property type="match status" value="1"/>
</dbReference>
<organism evidence="8 9">
    <name type="scientific">Roseateles agri</name>
    <dbReference type="NCBI Taxonomy" id="3098619"/>
    <lineage>
        <taxon>Bacteria</taxon>
        <taxon>Pseudomonadati</taxon>
        <taxon>Pseudomonadota</taxon>
        <taxon>Betaproteobacteria</taxon>
        <taxon>Burkholderiales</taxon>
        <taxon>Sphaerotilaceae</taxon>
        <taxon>Roseateles</taxon>
    </lineage>
</organism>
<dbReference type="EC" id="3.5.1.28" evidence="3"/>
<dbReference type="GO" id="GO:0008745">
    <property type="term" value="F:N-acetylmuramoyl-L-alanine amidase activity"/>
    <property type="evidence" value="ECO:0007669"/>
    <property type="project" value="UniProtKB-EC"/>
</dbReference>
<evidence type="ECO:0000256" key="4">
    <source>
        <dbReference type="ARBA" id="ARBA00022801"/>
    </source>
</evidence>
<dbReference type="Gene3D" id="1.10.101.10">
    <property type="entry name" value="PGBD-like superfamily/PGBD"/>
    <property type="match status" value="1"/>
</dbReference>
<sequence length="284" mass="31219">MKKMTWAGAAAALLLSACAQAPLGSAGASREFVSANEDSRVLFLVIHYTEESWDDSLRVLTHAEPPYGKVSAHYLVREEPAKVYQLVDENRRAWQAGTSYWQGTQNLNSASIGIEIVNPGDKDLKTGQRNGQYQPYAPAQVDAVVALVKDIVARHHIRPDRVIGHEDIAPDRRRDPGPAFPWHRLYEAGVIGWPDPAQVAQRQAGYAAALPDIAWAQQRLAHIGYIVPATGQLDEHTRNVISAFQMKYRNSNYDGQLDAETAALIDVAASEGGMLMKDGKPSVR</sequence>
<dbReference type="SMART" id="SM00644">
    <property type="entry name" value="Ami_2"/>
    <property type="match status" value="1"/>
</dbReference>
<reference evidence="8 9" key="1">
    <citation type="submission" date="2023-11" db="EMBL/GenBank/DDBJ databases">
        <title>Paucibacter sp. nov., isolated from fresh soil in Korea.</title>
        <authorList>
            <person name="Le N.T.T."/>
        </authorList>
    </citation>
    <scope>NUCLEOTIDE SEQUENCE [LARGE SCALE GENOMIC DNA]</scope>
    <source>
        <strain evidence="8 9">R3-3</strain>
    </source>
</reference>
<dbReference type="InterPro" id="IPR002502">
    <property type="entry name" value="Amidase_domain"/>
</dbReference>
<feature type="signal peptide" evidence="6">
    <location>
        <begin position="1"/>
        <end position="21"/>
    </location>
</feature>
<dbReference type="Gene3D" id="3.40.80.10">
    <property type="entry name" value="Peptidoglycan recognition protein-like"/>
    <property type="match status" value="1"/>
</dbReference>
<dbReference type="PROSITE" id="PS51257">
    <property type="entry name" value="PROKAR_LIPOPROTEIN"/>
    <property type="match status" value="1"/>
</dbReference>
<proteinExistence type="inferred from homology"/>
<keyword evidence="6" id="KW-0732">Signal</keyword>
<evidence type="ECO:0000256" key="1">
    <source>
        <dbReference type="ARBA" id="ARBA00001561"/>
    </source>
</evidence>
<evidence type="ECO:0000256" key="2">
    <source>
        <dbReference type="ARBA" id="ARBA00007553"/>
    </source>
</evidence>
<evidence type="ECO:0000256" key="5">
    <source>
        <dbReference type="ARBA" id="ARBA00023316"/>
    </source>
</evidence>
<dbReference type="SUPFAM" id="SSF55846">
    <property type="entry name" value="N-acetylmuramoyl-L-alanine amidase-like"/>
    <property type="match status" value="1"/>
</dbReference>
<dbReference type="Pfam" id="PF01510">
    <property type="entry name" value="Amidase_2"/>
    <property type="match status" value="1"/>
</dbReference>
<dbReference type="PANTHER" id="PTHR30417">
    <property type="entry name" value="N-ACETYLMURAMOYL-L-ALANINE AMIDASE AMID"/>
    <property type="match status" value="1"/>
</dbReference>
<evidence type="ECO:0000313" key="8">
    <source>
        <dbReference type="EMBL" id="MDY0743523.1"/>
    </source>
</evidence>
<evidence type="ECO:0000256" key="6">
    <source>
        <dbReference type="SAM" id="SignalP"/>
    </source>
</evidence>
<keyword evidence="9" id="KW-1185">Reference proteome</keyword>
<keyword evidence="5" id="KW-0961">Cell wall biogenesis/degradation</keyword>
<dbReference type="PANTHER" id="PTHR30417:SF1">
    <property type="entry name" value="N-ACETYLMURAMOYL-L-ALANINE AMIDASE AMID"/>
    <property type="match status" value="1"/>
</dbReference>
<dbReference type="Proteomes" id="UP001285263">
    <property type="component" value="Unassembled WGS sequence"/>
</dbReference>